<evidence type="ECO:0000259" key="8">
    <source>
        <dbReference type="PROSITE" id="PS50217"/>
    </source>
</evidence>
<dbReference type="PROSITE" id="PS00036">
    <property type="entry name" value="BZIP_BASIC"/>
    <property type="match status" value="1"/>
</dbReference>
<organism evidence="9 10">
    <name type="scientific">Clytia hemisphaerica</name>
    <dbReference type="NCBI Taxonomy" id="252671"/>
    <lineage>
        <taxon>Eukaryota</taxon>
        <taxon>Metazoa</taxon>
        <taxon>Cnidaria</taxon>
        <taxon>Hydrozoa</taxon>
        <taxon>Hydroidolina</taxon>
        <taxon>Leptothecata</taxon>
        <taxon>Obeliida</taxon>
        <taxon>Clytiidae</taxon>
        <taxon>Clytia</taxon>
    </lineage>
</organism>
<evidence type="ECO:0000313" key="9">
    <source>
        <dbReference type="EnsemblMetazoa" id="CLYHEMP009580.1"/>
    </source>
</evidence>
<keyword evidence="5" id="KW-0539">Nucleus</keyword>
<name>A0A7M5VDT7_9CNID</name>
<dbReference type="PROSITE" id="PS50217">
    <property type="entry name" value="BZIP"/>
    <property type="match status" value="1"/>
</dbReference>
<dbReference type="GO" id="GO:0000978">
    <property type="term" value="F:RNA polymerase II cis-regulatory region sequence-specific DNA binding"/>
    <property type="evidence" value="ECO:0007669"/>
    <property type="project" value="TreeGrafter"/>
</dbReference>
<protein>
    <recommendedName>
        <fullName evidence="8">BZIP domain-containing protein</fullName>
    </recommendedName>
</protein>
<dbReference type="InterPro" id="IPR004827">
    <property type="entry name" value="bZIP"/>
</dbReference>
<dbReference type="GO" id="GO:0005789">
    <property type="term" value="C:endoplasmic reticulum membrane"/>
    <property type="evidence" value="ECO:0007669"/>
    <property type="project" value="UniProtKB-SubCell"/>
</dbReference>
<dbReference type="InterPro" id="IPR051381">
    <property type="entry name" value="CREB_ATF_subfamily"/>
</dbReference>
<evidence type="ECO:0000313" key="10">
    <source>
        <dbReference type="Proteomes" id="UP000594262"/>
    </source>
</evidence>
<evidence type="ECO:0000256" key="5">
    <source>
        <dbReference type="ARBA" id="ARBA00023242"/>
    </source>
</evidence>
<dbReference type="Gene3D" id="1.20.5.170">
    <property type="match status" value="1"/>
</dbReference>
<sequence>MAEMETMDFLDDLFSDIPYNNSVSPSTASLSSLDSGHGSPDSFSSANSPEMIDSNSNSPGSFQWDSGNSDMWGSILDDLPAELSDDSEGGNFVNEPLDWKHETTDLITDASVIQNDVSMLEKTAAEVKDEVEEDDYLRIKNEPMVSMAMLLNNTTTSTQTAKTQTKNVITVKNTQNKLAISNPLILKPVSLVNGSNNTSNIQTHIKIGNNVFAIIQKANPAPKTTLSVTTKPQTLTQTSNNTKVETNTLKICQPGVEAGKTSSFLDHDYTEEEDFMETTGVSKGFGPGLVLTDEEKKLLDFENIIIPEDAPLTKEEEKSLKRVRRKIKNKQSAMESRRRRKEYIENLEQRVKHCTGVNHGLKKKVDKLSEDNKSLLLQLKQLQAVVAASVSSNRKAQKGTCLAVLLLSFALFYLPFNPVQFNSGSKNTVSTEAPSHAFRSRTLLSMPEDHDFIDSDRNDSDVYNLLLNNDEKDILKKLNLDLTNDDLALANAALVEHKQQMNVIELDEELIGKNHQQRQKIKDEM</sequence>
<dbReference type="RefSeq" id="XP_066931302.1">
    <property type="nucleotide sequence ID" value="XM_067075201.1"/>
</dbReference>
<dbReference type="PANTHER" id="PTHR45996:SF3">
    <property type="entry name" value="CREB-H TRANSCRIPTION FACTOR HOMOLOG LET-607"/>
    <property type="match status" value="1"/>
</dbReference>
<dbReference type="OrthoDB" id="674948at2759"/>
<dbReference type="Pfam" id="PF00170">
    <property type="entry name" value="bZIP_1"/>
    <property type="match status" value="1"/>
</dbReference>
<dbReference type="SMART" id="SM00338">
    <property type="entry name" value="BRLZ"/>
    <property type="match status" value="1"/>
</dbReference>
<dbReference type="GO" id="GO:0005634">
    <property type="term" value="C:nucleus"/>
    <property type="evidence" value="ECO:0007669"/>
    <property type="project" value="TreeGrafter"/>
</dbReference>
<dbReference type="SUPFAM" id="SSF57959">
    <property type="entry name" value="Leucine zipper domain"/>
    <property type="match status" value="1"/>
</dbReference>
<dbReference type="GeneID" id="136819037"/>
<feature type="region of interest" description="Disordered" evidence="7">
    <location>
        <begin position="24"/>
        <end position="64"/>
    </location>
</feature>
<accession>A0A7M5VDT7</accession>
<keyword evidence="4" id="KW-0804">Transcription</keyword>
<reference evidence="9" key="1">
    <citation type="submission" date="2021-01" db="UniProtKB">
        <authorList>
            <consortium name="EnsemblMetazoa"/>
        </authorList>
    </citation>
    <scope>IDENTIFICATION</scope>
</reference>
<proteinExistence type="predicted"/>
<evidence type="ECO:0000256" key="7">
    <source>
        <dbReference type="SAM" id="MobiDB-lite"/>
    </source>
</evidence>
<feature type="compositionally biased region" description="Low complexity" evidence="7">
    <location>
        <begin position="24"/>
        <end position="35"/>
    </location>
</feature>
<dbReference type="PANTHER" id="PTHR45996">
    <property type="entry name" value="AGAP001464-PB"/>
    <property type="match status" value="1"/>
</dbReference>
<keyword evidence="10" id="KW-1185">Reference proteome</keyword>
<feature type="coiled-coil region" evidence="6">
    <location>
        <begin position="313"/>
        <end position="385"/>
    </location>
</feature>
<dbReference type="AlphaFoldDB" id="A0A7M5VDT7"/>
<evidence type="ECO:0000256" key="2">
    <source>
        <dbReference type="ARBA" id="ARBA00023015"/>
    </source>
</evidence>
<dbReference type="EnsemblMetazoa" id="CLYHEMT009580.1">
    <property type="protein sequence ID" value="CLYHEMP009580.1"/>
    <property type="gene ID" value="CLYHEMG009580"/>
</dbReference>
<evidence type="ECO:0000256" key="3">
    <source>
        <dbReference type="ARBA" id="ARBA00023125"/>
    </source>
</evidence>
<keyword evidence="2" id="KW-0805">Transcription regulation</keyword>
<evidence type="ECO:0000256" key="1">
    <source>
        <dbReference type="ARBA" id="ARBA00004648"/>
    </source>
</evidence>
<dbReference type="InterPro" id="IPR046347">
    <property type="entry name" value="bZIP_sf"/>
</dbReference>
<dbReference type="Proteomes" id="UP000594262">
    <property type="component" value="Unplaced"/>
</dbReference>
<dbReference type="GO" id="GO:0000981">
    <property type="term" value="F:DNA-binding transcription factor activity, RNA polymerase II-specific"/>
    <property type="evidence" value="ECO:0007669"/>
    <property type="project" value="TreeGrafter"/>
</dbReference>
<keyword evidence="6" id="KW-0175">Coiled coil</keyword>
<keyword evidence="3" id="KW-0238">DNA-binding</keyword>
<dbReference type="CDD" id="cd14689">
    <property type="entry name" value="bZIP_CREB3"/>
    <property type="match status" value="1"/>
</dbReference>
<comment type="subcellular location">
    <subcellularLocation>
        <location evidence="1">Endoplasmic reticulum membrane</location>
        <topology evidence="1">Single-pass type II membrane protein</topology>
    </subcellularLocation>
</comment>
<feature type="compositionally biased region" description="Polar residues" evidence="7">
    <location>
        <begin position="41"/>
        <end position="64"/>
    </location>
</feature>
<feature type="domain" description="BZIP" evidence="8">
    <location>
        <begin position="319"/>
        <end position="382"/>
    </location>
</feature>
<evidence type="ECO:0000256" key="4">
    <source>
        <dbReference type="ARBA" id="ARBA00023163"/>
    </source>
</evidence>
<evidence type="ECO:0000256" key="6">
    <source>
        <dbReference type="SAM" id="Coils"/>
    </source>
</evidence>